<name>A7TG46_VANPO</name>
<dbReference type="InterPro" id="IPR036026">
    <property type="entry name" value="Seven-hairpin_glycosidases"/>
</dbReference>
<dbReference type="Pfam" id="PF01532">
    <property type="entry name" value="Glyco_hydro_47"/>
    <property type="match status" value="1"/>
</dbReference>
<evidence type="ECO:0000256" key="13">
    <source>
        <dbReference type="RuleBase" id="RU361193"/>
    </source>
</evidence>
<dbReference type="Proteomes" id="UP000000267">
    <property type="component" value="Unassembled WGS sequence"/>
</dbReference>
<dbReference type="GO" id="GO:0005509">
    <property type="term" value="F:calcium ion binding"/>
    <property type="evidence" value="ECO:0007669"/>
    <property type="project" value="EnsemblFungi"/>
</dbReference>
<evidence type="ECO:0000313" key="15">
    <source>
        <dbReference type="Proteomes" id="UP000000267"/>
    </source>
</evidence>
<dbReference type="Gene3D" id="1.50.10.10">
    <property type="match status" value="1"/>
</dbReference>
<feature type="active site" evidence="10">
    <location>
        <position position="442"/>
    </location>
</feature>
<dbReference type="SUPFAM" id="SSF48225">
    <property type="entry name" value="Seven-hairpin glycosidases"/>
    <property type="match status" value="1"/>
</dbReference>
<evidence type="ECO:0000256" key="8">
    <source>
        <dbReference type="ARBA" id="ARBA00047669"/>
    </source>
</evidence>
<evidence type="ECO:0000256" key="7">
    <source>
        <dbReference type="ARBA" id="ARBA00023157"/>
    </source>
</evidence>
<dbReference type="PRINTS" id="PR00747">
    <property type="entry name" value="GLYHDRLASE47"/>
</dbReference>
<comment type="catalytic activity">
    <reaction evidence="8">
        <text>N(4)-(alpha-D-Man-(1-&gt;2)-alpha-D-Man-(1-&gt;2)-alpha-D-Man-(1-&gt;3)-[alpha-D-Man-(1-&gt;3)-[alpha-D-Man-(1-&gt;2)-alpha-D-Man-(1-&gt;6)]-alpha-D-Man-(1-&gt;6)]-beta-D-Man-(1-&gt;4)-beta-D-GlcNAc-(1-&gt;4)-beta-D-GlcNAc)-L-asparaginyl-[protein] (N-glucan mannose isomer 8A1,2,3B1,3) + 3 H2O = N(4)-(alpha-D-Man-(1-&gt;3)-[alpha-D-Man-(1-&gt;3)-[alpha-D-Man-(1-&gt;6)]-alpha-D-Man-(1-&gt;6)]-beta-D-Man-(1-&gt;4)-beta-D-GlcNAc-(1-&gt;4)-beta-D-GlcNAc)-L-asparaginyl-[protein] (N-glucan mannose isomer 5A1,2) + 3 beta-D-mannose</text>
        <dbReference type="Rhea" id="RHEA:56028"/>
        <dbReference type="Rhea" id="RHEA-COMP:14358"/>
        <dbReference type="Rhea" id="RHEA-COMP:14367"/>
        <dbReference type="ChEBI" id="CHEBI:15377"/>
        <dbReference type="ChEBI" id="CHEBI:28563"/>
        <dbReference type="ChEBI" id="CHEBI:59087"/>
        <dbReference type="ChEBI" id="CHEBI:60628"/>
        <dbReference type="EC" id="3.2.1.113"/>
    </reaction>
</comment>
<feature type="binding site" evidence="11">
    <location>
        <position position="532"/>
    </location>
    <ligand>
        <name>Ca(2+)</name>
        <dbReference type="ChEBI" id="CHEBI:29108"/>
    </ligand>
</feature>
<dbReference type="EC" id="3.2.1.-" evidence="13"/>
<evidence type="ECO:0000256" key="2">
    <source>
        <dbReference type="ARBA" id="ARBA00004922"/>
    </source>
</evidence>
<feature type="active site" description="Proton donor" evidence="10">
    <location>
        <position position="400"/>
    </location>
</feature>
<dbReference type="HOGENOM" id="CLU_003818_3_0_1"/>
<feature type="disulfide bond" evidence="12">
    <location>
        <begin position="343"/>
        <end position="386"/>
    </location>
</feature>
<comment type="catalytic activity">
    <reaction evidence="9">
        <text>N(4)-(alpha-D-Man-(1-&gt;2)-alpha-D-Man-(1-&gt;2)-alpha-D-Man-(1-&gt;3)-[alpha-D-Man-(1-&gt;2)-alpha-D-Man-(1-&gt;3)-[alpha-D-Man-(1-&gt;2)-alpha-D-Man-(1-&gt;6)]-alpha-D-Man-(1-&gt;6)]-beta-D-Man-(1-&gt;4)-beta-D-GlcNAc-(1-&gt;4)-beta-D-GlcNAc)-L-asparaginyl-[protein] (N-glucan mannose isomer 9A1,2,3B1,2,3) + 4 H2O = N(4)-(alpha-D-Man-(1-&gt;3)-[alpha-D-Man-(1-&gt;3)-[alpha-D-Man-(1-&gt;6)]-alpha-D-Man-(1-&gt;6)]-beta-D-Man-(1-&gt;4)-beta-D-GlcNAc-(1-&gt;4)-beta-D-GlcNAc)-L-asparaginyl-[protein] (N-glucan mannose isomer 5A1,2) + 4 beta-D-mannose</text>
        <dbReference type="Rhea" id="RHEA:56008"/>
        <dbReference type="Rhea" id="RHEA-COMP:14356"/>
        <dbReference type="Rhea" id="RHEA-COMP:14367"/>
        <dbReference type="ChEBI" id="CHEBI:15377"/>
        <dbReference type="ChEBI" id="CHEBI:28563"/>
        <dbReference type="ChEBI" id="CHEBI:59087"/>
        <dbReference type="ChEBI" id="CHEBI:139493"/>
        <dbReference type="EC" id="3.2.1.113"/>
    </reaction>
</comment>
<evidence type="ECO:0000256" key="6">
    <source>
        <dbReference type="ARBA" id="ARBA00022837"/>
    </source>
</evidence>
<dbReference type="eggNOG" id="KOG2431">
    <property type="taxonomic scope" value="Eukaryota"/>
</dbReference>
<keyword evidence="7 12" id="KW-1015">Disulfide bond</keyword>
<dbReference type="GO" id="GO:0016020">
    <property type="term" value="C:membrane"/>
    <property type="evidence" value="ECO:0007669"/>
    <property type="project" value="InterPro"/>
</dbReference>
<dbReference type="KEGG" id="vpo:Kpol_1028p79"/>
<dbReference type="GO" id="GO:0005975">
    <property type="term" value="P:carbohydrate metabolic process"/>
    <property type="evidence" value="ECO:0007669"/>
    <property type="project" value="InterPro"/>
</dbReference>
<evidence type="ECO:0000256" key="11">
    <source>
        <dbReference type="PIRSR" id="PIRSR601382-2"/>
    </source>
</evidence>
<sequence>MFVQAVFILALAYCSTLILFKDTFQLPFQFRARKIDAAAAKESIELAFLDSWNDYVKFGWGFDVYGPITGRADNMPRSGDPLGWMIVDTLDTMMLMYNSSVNHKDEFLKSIEQVDYWIEHTLNYDMDSEISVFETTIRMLGGLLSSYYLATELNVGSPKMYLDKAVDLGDRLSMAFVCTDSGIPYSSVNLHSGECIKNHVDDGASSTAEFTTLQMEFKYLSFLTGNDTYWKLSEMVYPPLYKVNDLLGDKYLGLVPIYTYPDTARFMGEYIRMGSRGDSFYEYLLKQYLLTKEDLYYKLYRASMNGMKRKLVSKSNPSGFTYIGERPFGINNAFVPKMDHLVCFMGGLLAMGATNGLPITEARNSKFWNKDRAEDWKLAEEFTHTCYQMYAQTGSGLAPEIVVFNDNTEFLNNEASNGNWWKSPTGDFYIKPLDKHNLQRPETVESIMFMYQLSKDEKYRRWGKEILDSFLEHSSVIDEETKRPKYVSLFNCVDLPTQKKDNMESFWLAETLKYLYLLFEDEVDLSKIVFNTEAHPLPVLNTSDLNSKNLKTGWSL</sequence>
<dbReference type="AlphaFoldDB" id="A7TG46"/>
<dbReference type="GO" id="GO:0036503">
    <property type="term" value="P:ERAD pathway"/>
    <property type="evidence" value="ECO:0007669"/>
    <property type="project" value="EnsemblFungi"/>
</dbReference>
<proteinExistence type="inferred from homology"/>
<evidence type="ECO:0000256" key="5">
    <source>
        <dbReference type="ARBA" id="ARBA00022801"/>
    </source>
</evidence>
<evidence type="ECO:0000256" key="9">
    <source>
        <dbReference type="ARBA" id="ARBA00048605"/>
    </source>
</evidence>
<dbReference type="PhylomeDB" id="A7TG46"/>
<reference evidence="14 15" key="1">
    <citation type="journal article" date="2007" name="Proc. Natl. Acad. Sci. U.S.A.">
        <title>Independent sorting-out of thousands of duplicated gene pairs in two yeast species descended from a whole-genome duplication.</title>
        <authorList>
            <person name="Scannell D.R."/>
            <person name="Frank A.C."/>
            <person name="Conant G.C."/>
            <person name="Byrne K.P."/>
            <person name="Woolfit M."/>
            <person name="Wolfe K.H."/>
        </authorList>
    </citation>
    <scope>NUCLEOTIDE SEQUENCE [LARGE SCALE GENOMIC DNA]</scope>
    <source>
        <strain evidence="15">ATCC 22028 / DSM 70294 / BCRC 21397 / CBS 2163 / NBRC 10782 / NRRL Y-8283 / UCD 57-17</strain>
    </source>
</reference>
<evidence type="ECO:0000313" key="14">
    <source>
        <dbReference type="EMBL" id="EDO18803.1"/>
    </source>
</evidence>
<dbReference type="InterPro" id="IPR012341">
    <property type="entry name" value="6hp_glycosidase-like_sf"/>
</dbReference>
<evidence type="ECO:0000256" key="3">
    <source>
        <dbReference type="ARBA" id="ARBA00007658"/>
    </source>
</evidence>
<dbReference type="FunCoup" id="A7TG46">
    <property type="interactions" value="886"/>
</dbReference>
<gene>
    <name evidence="14" type="ORF">Kpol_1028p79</name>
</gene>
<accession>A7TG46</accession>
<evidence type="ECO:0000256" key="4">
    <source>
        <dbReference type="ARBA" id="ARBA00022723"/>
    </source>
</evidence>
<dbReference type="EMBL" id="DS480385">
    <property type="protein sequence ID" value="EDO18803.1"/>
    <property type="molecule type" value="Genomic_DNA"/>
</dbReference>
<feature type="active site" description="Proton donor" evidence="10">
    <location>
        <position position="134"/>
    </location>
</feature>
<dbReference type="STRING" id="436907.A7TG46"/>
<keyword evidence="15" id="KW-1185">Reference proteome</keyword>
<keyword evidence="5 13" id="KW-0378">Hydrolase</keyword>
<evidence type="ECO:0000256" key="12">
    <source>
        <dbReference type="PIRSR" id="PIRSR601382-3"/>
    </source>
</evidence>
<protein>
    <recommendedName>
        <fullName evidence="13">alpha-1,2-Mannosidase</fullName>
        <ecNumber evidence="13">3.2.1.-</ecNumber>
    </recommendedName>
</protein>
<dbReference type="InterPro" id="IPR001382">
    <property type="entry name" value="Glyco_hydro_47"/>
</dbReference>
<organism evidence="15">
    <name type="scientific">Vanderwaltozyma polyspora (strain ATCC 22028 / DSM 70294 / BCRC 21397 / CBS 2163 / NBRC 10782 / NRRL Y-8283 / UCD 57-17)</name>
    <name type="common">Kluyveromyces polysporus</name>
    <dbReference type="NCBI Taxonomy" id="436907"/>
    <lineage>
        <taxon>Eukaryota</taxon>
        <taxon>Fungi</taxon>
        <taxon>Dikarya</taxon>
        <taxon>Ascomycota</taxon>
        <taxon>Saccharomycotina</taxon>
        <taxon>Saccharomycetes</taxon>
        <taxon>Saccharomycetales</taxon>
        <taxon>Saccharomycetaceae</taxon>
        <taxon>Vanderwaltozyma</taxon>
    </lineage>
</organism>
<dbReference type="InterPro" id="IPR050749">
    <property type="entry name" value="Glycosyl_Hydrolase_47"/>
</dbReference>
<keyword evidence="4 11" id="KW-0479">Metal-binding</keyword>
<comment type="pathway">
    <text evidence="2">Protein modification; protein glycosylation.</text>
</comment>
<evidence type="ECO:0000256" key="1">
    <source>
        <dbReference type="ARBA" id="ARBA00001913"/>
    </source>
</evidence>
<keyword evidence="13" id="KW-0326">Glycosidase</keyword>
<dbReference type="OrthoDB" id="8118055at2759"/>
<comment type="cofactor">
    <cofactor evidence="1 11">
        <name>Ca(2+)</name>
        <dbReference type="ChEBI" id="CHEBI:29108"/>
    </cofactor>
</comment>
<dbReference type="GeneID" id="5547119"/>
<comment type="similarity">
    <text evidence="3 13">Belongs to the glycosyl hydrolase 47 family.</text>
</comment>
<feature type="active site" evidence="10">
    <location>
        <position position="278"/>
    </location>
</feature>
<dbReference type="OMA" id="AAFKHSW"/>
<evidence type="ECO:0000256" key="10">
    <source>
        <dbReference type="PIRSR" id="PIRSR601382-1"/>
    </source>
</evidence>
<dbReference type="GO" id="GO:0005783">
    <property type="term" value="C:endoplasmic reticulum"/>
    <property type="evidence" value="ECO:0007669"/>
    <property type="project" value="EnsemblFungi"/>
</dbReference>
<dbReference type="GO" id="GO:0004571">
    <property type="term" value="F:mannosyl-oligosaccharide 1,2-alpha-mannosidase activity"/>
    <property type="evidence" value="ECO:0007669"/>
    <property type="project" value="UniProtKB-EC"/>
</dbReference>
<keyword evidence="6 11" id="KW-0106">Calcium</keyword>
<dbReference type="RefSeq" id="XP_001646661.1">
    <property type="nucleotide sequence ID" value="XM_001646611.1"/>
</dbReference>
<dbReference type="InParanoid" id="A7TG46"/>
<dbReference type="PANTHER" id="PTHR11742:SF55">
    <property type="entry name" value="ENDOPLASMIC RETICULUM MANNOSYL-OLIGOSACCHARIDE 1,2-ALPHA-MANNOSIDASE"/>
    <property type="match status" value="1"/>
</dbReference>
<dbReference type="PANTHER" id="PTHR11742">
    <property type="entry name" value="MANNOSYL-OLIGOSACCHARIDE ALPHA-1,2-MANNOSIDASE-RELATED"/>
    <property type="match status" value="1"/>
</dbReference>